<gene>
    <name evidence="2" type="ORF">GJ744_005145</name>
</gene>
<reference evidence="2" key="1">
    <citation type="submission" date="2020-02" db="EMBL/GenBank/DDBJ databases">
        <authorList>
            <person name="Palmer J.M."/>
        </authorList>
    </citation>
    <scope>NUCLEOTIDE SEQUENCE</scope>
    <source>
        <strain evidence="2">EPUS1.4</strain>
        <tissue evidence="2">Thallus</tissue>
    </source>
</reference>
<dbReference type="AlphaFoldDB" id="A0A8H7ALI4"/>
<dbReference type="OrthoDB" id="447842at2759"/>
<organism evidence="2 3">
    <name type="scientific">Endocarpon pusillum</name>
    <dbReference type="NCBI Taxonomy" id="364733"/>
    <lineage>
        <taxon>Eukaryota</taxon>
        <taxon>Fungi</taxon>
        <taxon>Dikarya</taxon>
        <taxon>Ascomycota</taxon>
        <taxon>Pezizomycotina</taxon>
        <taxon>Eurotiomycetes</taxon>
        <taxon>Chaetothyriomycetidae</taxon>
        <taxon>Verrucariales</taxon>
        <taxon>Verrucariaceae</taxon>
        <taxon>Endocarpon</taxon>
    </lineage>
</organism>
<sequence>MWVREGGGGLCGGTYRRKGEGRKRKGKGEGDVLTWKEQKERRIEKKFGKNGVALGEDEDARIKLEIGRRGTVGGKPRIAGSKRGRELRAAAALARFEAGKEKEKMRSEDEDEKEDPAEYDSGTDEDGTPSGKDAVDVNGNRLVDSMGFGMIKVCGDEDVDDVNVKQEMEDFDSLQCPPSSTEQQPRFPSELSETAFRRTESPPPPQAKPVPTPALNNSSDSCKIDRQRKLLYSIPQHQPSPPPSPSPPRPTCSAILSDKSTTAAEKPAPSSSSSSSLLPPPTTYSTINCPICTASHSSTNLNLTCTTCAHVLDKRKDPHAWKCASTSCKGSEYVNAGDAGTCGACGDPKRIGRK</sequence>
<proteinExistence type="predicted"/>
<protein>
    <submittedName>
        <fullName evidence="2">Uncharacterized protein</fullName>
    </submittedName>
</protein>
<accession>A0A8H7ALI4</accession>
<feature type="compositionally biased region" description="Low complexity" evidence="1">
    <location>
        <begin position="260"/>
        <end position="277"/>
    </location>
</feature>
<feature type="compositionally biased region" description="Pro residues" evidence="1">
    <location>
        <begin position="201"/>
        <end position="212"/>
    </location>
</feature>
<feature type="compositionally biased region" description="Gly residues" evidence="1">
    <location>
        <begin position="1"/>
        <end position="12"/>
    </location>
</feature>
<feature type="compositionally biased region" description="Acidic residues" evidence="1">
    <location>
        <begin position="108"/>
        <end position="127"/>
    </location>
</feature>
<dbReference type="EMBL" id="JAACFV010000022">
    <property type="protein sequence ID" value="KAF7511248.1"/>
    <property type="molecule type" value="Genomic_DNA"/>
</dbReference>
<feature type="compositionally biased region" description="Basic and acidic residues" evidence="1">
    <location>
        <begin position="97"/>
        <end position="107"/>
    </location>
</feature>
<evidence type="ECO:0000313" key="3">
    <source>
        <dbReference type="Proteomes" id="UP000606974"/>
    </source>
</evidence>
<feature type="region of interest" description="Disordered" evidence="1">
    <location>
        <begin position="95"/>
        <end position="139"/>
    </location>
</feature>
<comment type="caution">
    <text evidence="2">The sequence shown here is derived from an EMBL/GenBank/DDBJ whole genome shotgun (WGS) entry which is preliminary data.</text>
</comment>
<keyword evidence="3" id="KW-1185">Reference proteome</keyword>
<feature type="compositionally biased region" description="Basic residues" evidence="1">
    <location>
        <begin position="15"/>
        <end position="26"/>
    </location>
</feature>
<feature type="region of interest" description="Disordered" evidence="1">
    <location>
        <begin position="163"/>
        <end position="280"/>
    </location>
</feature>
<evidence type="ECO:0000256" key="1">
    <source>
        <dbReference type="SAM" id="MobiDB-lite"/>
    </source>
</evidence>
<dbReference type="Proteomes" id="UP000606974">
    <property type="component" value="Unassembled WGS sequence"/>
</dbReference>
<feature type="compositionally biased region" description="Pro residues" evidence="1">
    <location>
        <begin position="238"/>
        <end position="250"/>
    </location>
</feature>
<evidence type="ECO:0000313" key="2">
    <source>
        <dbReference type="EMBL" id="KAF7511248.1"/>
    </source>
</evidence>
<feature type="region of interest" description="Disordered" evidence="1">
    <location>
        <begin position="1"/>
        <end position="32"/>
    </location>
</feature>
<feature type="compositionally biased region" description="Polar residues" evidence="1">
    <location>
        <begin position="176"/>
        <end position="186"/>
    </location>
</feature>
<name>A0A8H7ALI4_9EURO</name>